<evidence type="ECO:0000256" key="6">
    <source>
        <dbReference type="RuleBase" id="RU003788"/>
    </source>
</evidence>
<evidence type="ECO:0000256" key="1">
    <source>
        <dbReference type="ARBA" id="ARBA00000632"/>
    </source>
</evidence>
<dbReference type="HAMAP" id="MF_04110">
    <property type="entry name" value="ENDOLYSIN_T4"/>
    <property type="match status" value="1"/>
</dbReference>
<dbReference type="HAMAP" id="MF_04136">
    <property type="entry name" value="SAR_ENDOLYSIN"/>
    <property type="match status" value="1"/>
</dbReference>
<dbReference type="GO" id="GO:0003796">
    <property type="term" value="F:lysozyme activity"/>
    <property type="evidence" value="ECO:0007669"/>
    <property type="project" value="UniProtKB-EC"/>
</dbReference>
<dbReference type="CDD" id="cd16900">
    <property type="entry name" value="endolysin_R21-like"/>
    <property type="match status" value="1"/>
</dbReference>
<evidence type="ECO:0000256" key="3">
    <source>
        <dbReference type="ARBA" id="ARBA00022638"/>
    </source>
</evidence>
<dbReference type="InterPro" id="IPR023346">
    <property type="entry name" value="Lysozyme-like_dom_sf"/>
</dbReference>
<name>A0A2P7SF92_9HYPH</name>
<evidence type="ECO:0000313" key="8">
    <source>
        <dbReference type="Proteomes" id="UP000240653"/>
    </source>
</evidence>
<dbReference type="InterPro" id="IPR002196">
    <property type="entry name" value="Glyco_hydro_24"/>
</dbReference>
<dbReference type="Proteomes" id="UP000240653">
    <property type="component" value="Unassembled WGS sequence"/>
</dbReference>
<comment type="similarity">
    <text evidence="6">Belongs to the glycosyl hydrolase 24 family.</text>
</comment>
<evidence type="ECO:0000313" key="7">
    <source>
        <dbReference type="EMBL" id="PSJ60991.1"/>
    </source>
</evidence>
<dbReference type="AlphaFoldDB" id="A0A2P7SF92"/>
<dbReference type="InterPro" id="IPR034690">
    <property type="entry name" value="Endolysin_T4_type"/>
</dbReference>
<reference evidence="7 8" key="1">
    <citation type="submission" date="2018-03" db="EMBL/GenBank/DDBJ databases">
        <title>The draft genome of Mesorhizobium soli JCM 19897.</title>
        <authorList>
            <person name="Li L."/>
            <person name="Liu L."/>
            <person name="Liang L."/>
            <person name="Wang T."/>
            <person name="Zhang X."/>
        </authorList>
    </citation>
    <scope>NUCLEOTIDE SEQUENCE [LARGE SCALE GENOMIC DNA]</scope>
    <source>
        <strain evidence="7 8">JCM 19897</strain>
    </source>
</reference>
<dbReference type="PANTHER" id="PTHR38107:SF3">
    <property type="entry name" value="LYSOZYME RRRD-RELATED"/>
    <property type="match status" value="1"/>
</dbReference>
<keyword evidence="3 6" id="KW-0081">Bacteriolytic enzyme</keyword>
<dbReference type="Gene3D" id="1.10.530.40">
    <property type="match status" value="1"/>
</dbReference>
<keyword evidence="8" id="KW-1185">Reference proteome</keyword>
<protein>
    <recommendedName>
        <fullName evidence="6">Lysozyme</fullName>
        <ecNumber evidence="6">3.2.1.17</ecNumber>
    </recommendedName>
</protein>
<dbReference type="SUPFAM" id="SSF53955">
    <property type="entry name" value="Lysozyme-like"/>
    <property type="match status" value="1"/>
</dbReference>
<evidence type="ECO:0000256" key="2">
    <source>
        <dbReference type="ARBA" id="ARBA00022529"/>
    </source>
</evidence>
<sequence length="144" mass="15438">MAAAVALVGSWEGLRTVAYRDVVGIPTVCFGETRGVKMGDRYTVDECKAMLGDALVEFETGMRRCLKAPDAIPAKSYVAFLSLSYNIGTTAFCGSTVVRRANAGDIRGACDAISAWNRAGGRVVQGLVNRRAEERRICLEGVTL</sequence>
<keyword evidence="5 6" id="KW-0326">Glycosidase</keyword>
<dbReference type="EMBL" id="PXYL01000005">
    <property type="protein sequence ID" value="PSJ60991.1"/>
    <property type="molecule type" value="Genomic_DNA"/>
</dbReference>
<gene>
    <name evidence="7" type="ORF">C7I85_11875</name>
</gene>
<dbReference type="GO" id="GO:0042742">
    <property type="term" value="P:defense response to bacterium"/>
    <property type="evidence" value="ECO:0007669"/>
    <property type="project" value="UniProtKB-KW"/>
</dbReference>
<dbReference type="EC" id="3.2.1.17" evidence="6"/>
<organism evidence="7 8">
    <name type="scientific">Pseudaminobacter soli</name>
    <name type="common">ex Li et al. 2025</name>
    <dbReference type="NCBI Taxonomy" id="1295366"/>
    <lineage>
        <taxon>Bacteria</taxon>
        <taxon>Pseudomonadati</taxon>
        <taxon>Pseudomonadota</taxon>
        <taxon>Alphaproteobacteria</taxon>
        <taxon>Hyphomicrobiales</taxon>
        <taxon>Phyllobacteriaceae</taxon>
        <taxon>Pseudaminobacter</taxon>
    </lineage>
</organism>
<comment type="catalytic activity">
    <reaction evidence="1 6">
        <text>Hydrolysis of (1-&gt;4)-beta-linkages between N-acetylmuramic acid and N-acetyl-D-glucosamine residues in a peptidoglycan and between N-acetyl-D-glucosamine residues in chitodextrins.</text>
        <dbReference type="EC" id="3.2.1.17"/>
    </reaction>
</comment>
<dbReference type="InterPro" id="IPR023347">
    <property type="entry name" value="Lysozyme_dom_sf"/>
</dbReference>
<dbReference type="InterPro" id="IPR043688">
    <property type="entry name" value="SAR_endolysin-like"/>
</dbReference>
<keyword evidence="4 6" id="KW-0378">Hydrolase</keyword>
<dbReference type="GO" id="GO:0009253">
    <property type="term" value="P:peptidoglycan catabolic process"/>
    <property type="evidence" value="ECO:0007669"/>
    <property type="project" value="InterPro"/>
</dbReference>
<accession>A0A2P7SF92</accession>
<keyword evidence="2 6" id="KW-0929">Antimicrobial</keyword>
<dbReference type="InterPro" id="IPR051018">
    <property type="entry name" value="Bacteriophage_GH24"/>
</dbReference>
<dbReference type="GO" id="GO:0031640">
    <property type="term" value="P:killing of cells of another organism"/>
    <property type="evidence" value="ECO:0007669"/>
    <property type="project" value="UniProtKB-KW"/>
</dbReference>
<dbReference type="PANTHER" id="PTHR38107">
    <property type="match status" value="1"/>
</dbReference>
<evidence type="ECO:0000256" key="4">
    <source>
        <dbReference type="ARBA" id="ARBA00022801"/>
    </source>
</evidence>
<dbReference type="Pfam" id="PF00959">
    <property type="entry name" value="Phage_lysozyme"/>
    <property type="match status" value="1"/>
</dbReference>
<proteinExistence type="inferred from homology"/>
<dbReference type="OrthoDB" id="5327667at2"/>
<evidence type="ECO:0000256" key="5">
    <source>
        <dbReference type="ARBA" id="ARBA00023295"/>
    </source>
</evidence>
<dbReference type="GO" id="GO:0016998">
    <property type="term" value="P:cell wall macromolecule catabolic process"/>
    <property type="evidence" value="ECO:0007669"/>
    <property type="project" value="InterPro"/>
</dbReference>
<comment type="caution">
    <text evidence="7">The sequence shown here is derived from an EMBL/GenBank/DDBJ whole genome shotgun (WGS) entry which is preliminary data.</text>
</comment>